<evidence type="ECO:0008006" key="3">
    <source>
        <dbReference type="Google" id="ProtNLM"/>
    </source>
</evidence>
<protein>
    <recommendedName>
        <fullName evidence="3">AB hydrolase-1 domain-containing protein</fullName>
    </recommendedName>
</protein>
<reference evidence="2" key="1">
    <citation type="journal article" date="2017" name="Nat. Microbiol.">
        <title>Global analysis of biosynthetic gene clusters reveals vast potential of secondary metabolite production in Penicillium species.</title>
        <authorList>
            <person name="Nielsen J.C."/>
            <person name="Grijseels S."/>
            <person name="Prigent S."/>
            <person name="Ji B."/>
            <person name="Dainat J."/>
            <person name="Nielsen K.F."/>
            <person name="Frisvad J.C."/>
            <person name="Workman M."/>
            <person name="Nielsen J."/>
        </authorList>
    </citation>
    <scope>NUCLEOTIDE SEQUENCE [LARGE SCALE GENOMIC DNA]</scope>
    <source>
        <strain evidence="2">IBT 29486</strain>
    </source>
</reference>
<dbReference type="GO" id="GO:0017000">
    <property type="term" value="P:antibiotic biosynthetic process"/>
    <property type="evidence" value="ECO:0007669"/>
    <property type="project" value="UniProtKB-ARBA"/>
</dbReference>
<dbReference type="Proteomes" id="UP000191518">
    <property type="component" value="Unassembled WGS sequence"/>
</dbReference>
<evidence type="ECO:0000313" key="1">
    <source>
        <dbReference type="EMBL" id="OQE05926.1"/>
    </source>
</evidence>
<gene>
    <name evidence="1" type="ORF">PENVUL_c021G10365</name>
</gene>
<comment type="caution">
    <text evidence="1">The sequence shown here is derived from an EMBL/GenBank/DDBJ whole genome shotgun (WGS) entry which is preliminary data.</text>
</comment>
<proteinExistence type="predicted"/>
<keyword evidence="2" id="KW-1185">Reference proteome</keyword>
<dbReference type="AlphaFoldDB" id="A0A1V6RWA5"/>
<accession>A0A1V6RWA5</accession>
<dbReference type="SUPFAM" id="SSF53474">
    <property type="entry name" value="alpha/beta-Hydrolases"/>
    <property type="match status" value="1"/>
</dbReference>
<sequence>MPIHQNNNFAGRSKNAALGRDNPGLCRIWLWNKLSADVHGYPQCRLEASAVEHIFRQRGIRVIAPERSGFGVSTVRSNRRIMDWPVNFQPLAHHLSLSHFAVIGGSGGGLYALACAQVLLS</sequence>
<dbReference type="Gene3D" id="3.40.50.1820">
    <property type="entry name" value="alpha/beta hydrolase"/>
    <property type="match status" value="1"/>
</dbReference>
<name>A0A1V6RWA5_9EURO</name>
<organism evidence="1 2">
    <name type="scientific">Penicillium vulpinum</name>
    <dbReference type="NCBI Taxonomy" id="29845"/>
    <lineage>
        <taxon>Eukaryota</taxon>
        <taxon>Fungi</taxon>
        <taxon>Dikarya</taxon>
        <taxon>Ascomycota</taxon>
        <taxon>Pezizomycotina</taxon>
        <taxon>Eurotiomycetes</taxon>
        <taxon>Eurotiomycetidae</taxon>
        <taxon>Eurotiales</taxon>
        <taxon>Aspergillaceae</taxon>
        <taxon>Penicillium</taxon>
    </lineage>
</organism>
<dbReference type="STRING" id="29845.A0A1V6RWA5"/>
<dbReference type="EMBL" id="MDYP01000021">
    <property type="protein sequence ID" value="OQE05926.1"/>
    <property type="molecule type" value="Genomic_DNA"/>
</dbReference>
<dbReference type="GO" id="GO:0072330">
    <property type="term" value="P:monocarboxylic acid biosynthetic process"/>
    <property type="evidence" value="ECO:0007669"/>
    <property type="project" value="UniProtKB-ARBA"/>
</dbReference>
<dbReference type="InterPro" id="IPR029058">
    <property type="entry name" value="AB_hydrolase_fold"/>
</dbReference>
<evidence type="ECO:0000313" key="2">
    <source>
        <dbReference type="Proteomes" id="UP000191518"/>
    </source>
</evidence>